<organism evidence="4 5">
    <name type="scientific">Synaphobranchus kaupii</name>
    <name type="common">Kaup's arrowtooth eel</name>
    <dbReference type="NCBI Taxonomy" id="118154"/>
    <lineage>
        <taxon>Eukaryota</taxon>
        <taxon>Metazoa</taxon>
        <taxon>Chordata</taxon>
        <taxon>Craniata</taxon>
        <taxon>Vertebrata</taxon>
        <taxon>Euteleostomi</taxon>
        <taxon>Actinopterygii</taxon>
        <taxon>Neopterygii</taxon>
        <taxon>Teleostei</taxon>
        <taxon>Anguilliformes</taxon>
        <taxon>Synaphobranchidae</taxon>
        <taxon>Synaphobranchus</taxon>
    </lineage>
</organism>
<dbReference type="InterPro" id="IPR043541">
    <property type="entry name" value="SYT14/14L/16"/>
</dbReference>
<evidence type="ECO:0000256" key="1">
    <source>
        <dbReference type="ARBA" id="ARBA00006996"/>
    </source>
</evidence>
<proteinExistence type="inferred from homology"/>
<feature type="domain" description="C2" evidence="3">
    <location>
        <begin position="515"/>
        <end position="634"/>
    </location>
</feature>
<dbReference type="InterPro" id="IPR000008">
    <property type="entry name" value="C2_dom"/>
</dbReference>
<dbReference type="PANTHER" id="PTHR46129">
    <property type="entry name" value="SYNAPTOTAGMIN 14, ISOFORM D"/>
    <property type="match status" value="1"/>
</dbReference>
<feature type="compositionally biased region" description="Basic and acidic residues" evidence="2">
    <location>
        <begin position="240"/>
        <end position="289"/>
    </location>
</feature>
<accession>A0A9Q1FDT3</accession>
<feature type="region of interest" description="Disordered" evidence="2">
    <location>
        <begin position="55"/>
        <end position="487"/>
    </location>
</feature>
<reference evidence="4" key="1">
    <citation type="journal article" date="2023" name="Science">
        <title>Genome structures resolve the early diversification of teleost fishes.</title>
        <authorList>
            <person name="Parey E."/>
            <person name="Louis A."/>
            <person name="Montfort J."/>
            <person name="Bouchez O."/>
            <person name="Roques C."/>
            <person name="Iampietro C."/>
            <person name="Lluch J."/>
            <person name="Castinel A."/>
            <person name="Donnadieu C."/>
            <person name="Desvignes T."/>
            <person name="Floi Bucao C."/>
            <person name="Jouanno E."/>
            <person name="Wen M."/>
            <person name="Mejri S."/>
            <person name="Dirks R."/>
            <person name="Jansen H."/>
            <person name="Henkel C."/>
            <person name="Chen W.J."/>
            <person name="Zahm M."/>
            <person name="Cabau C."/>
            <person name="Klopp C."/>
            <person name="Thompson A.W."/>
            <person name="Robinson-Rechavi M."/>
            <person name="Braasch I."/>
            <person name="Lecointre G."/>
            <person name="Bobe J."/>
            <person name="Postlethwait J.H."/>
            <person name="Berthelot C."/>
            <person name="Roest Crollius H."/>
            <person name="Guiguen Y."/>
        </authorList>
    </citation>
    <scope>NUCLEOTIDE SEQUENCE</scope>
    <source>
        <strain evidence="4">WJC10195</strain>
    </source>
</reference>
<dbReference type="InterPro" id="IPR035892">
    <property type="entry name" value="C2_domain_sf"/>
</dbReference>
<evidence type="ECO:0000259" key="3">
    <source>
        <dbReference type="PROSITE" id="PS50004"/>
    </source>
</evidence>
<dbReference type="OrthoDB" id="5978493at2759"/>
<dbReference type="SMART" id="SM00239">
    <property type="entry name" value="C2"/>
    <property type="match status" value="2"/>
</dbReference>
<feature type="compositionally biased region" description="Polar residues" evidence="2">
    <location>
        <begin position="181"/>
        <end position="194"/>
    </location>
</feature>
<dbReference type="FunFam" id="2.60.40.150:FF:000062">
    <property type="entry name" value="synaptotagmin-14 isoform X1"/>
    <property type="match status" value="1"/>
</dbReference>
<evidence type="ECO:0000256" key="2">
    <source>
        <dbReference type="SAM" id="MobiDB-lite"/>
    </source>
</evidence>
<dbReference type="Pfam" id="PF00168">
    <property type="entry name" value="C2"/>
    <property type="match status" value="2"/>
</dbReference>
<evidence type="ECO:0000313" key="4">
    <source>
        <dbReference type="EMBL" id="KAJ8356195.1"/>
    </source>
</evidence>
<sequence>MAFFKSFQQSLPSVSSIMDSVSTAVDDLASAVGDVTYAVSNQLVEQVTTLMKKVHVEEEESEGKADEASGQKGGHQSSSNRSLDPEAHAKDQGMRSKCSAETSAISDRYQSPVEGIQGEECRKENAEKVEEGRAKTGARSDMVVEEERSLSSPKGKSPKHRDHAEKGATSPLDGIVVGGMSQKTQDETTTSPTDWVTRKDNQIPNGETINGVCQRDIDIESPAPYSKLGKERTGQLTKANVKERTEEDKGQEKERAFDTVQTHKKETGGLEEESKSPESGKKNEDTKKETRARKSQKDSSGKSCRISGDSSKAEKSGQNPGKGAPCLEFTFSLSRDGDLWDSSSESESGKSKKPAESMCHSQAGMHGADSQNQHSFGWETQQKYSPQSAQNGGYSSEASTEEANCIQRMSRSPPMEEQRPPPYQDEHSSHRARHKPPDTRRGKREPTRRSAPTSRHSHGRRPSDGSDDRETKCHHKEQEEDAPSDSTAVLGQEDMSAHGSTLLLSKGYEPEPLAKYGTLDVAFDYDSGEQRLAVTVTAATDIPALRRTGNVSWQVHLVLLPTKQQRAKTGVQKGPCPVFTETFKFSCVESETIGSYAVRFRLYSVRRMRKERVMGEKVFYLTKLNLQGKMSVPVALDPGCTLTQGCGSLRSVSCSEGVSSYRSVGQTSRPEILLGLLYSSTTGRLSVEVIKGSHFRDMAPGKPPNTYVKLTMMNSVGQEMSKCKTSTCRGQPDPTYKETFAFQVALFQLSEVTLMLSVYSRRGVKRRDRLGWVSLGLNSSGEVETSHWAQMREAEGQQVCRWLTLLDS</sequence>
<dbReference type="GO" id="GO:0005543">
    <property type="term" value="F:phospholipid binding"/>
    <property type="evidence" value="ECO:0007669"/>
    <property type="project" value="TreeGrafter"/>
</dbReference>
<gene>
    <name evidence="4" type="ORF">SKAU_G00189890</name>
</gene>
<evidence type="ECO:0000313" key="5">
    <source>
        <dbReference type="Proteomes" id="UP001152622"/>
    </source>
</evidence>
<feature type="compositionally biased region" description="Basic and acidic residues" evidence="2">
    <location>
        <begin position="461"/>
        <end position="471"/>
    </location>
</feature>
<feature type="compositionally biased region" description="Polar residues" evidence="2">
    <location>
        <begin position="369"/>
        <end position="410"/>
    </location>
</feature>
<dbReference type="AlphaFoldDB" id="A0A9Q1FDT3"/>
<comment type="caution">
    <text evidence="4">The sequence shown here is derived from an EMBL/GenBank/DDBJ whole genome shotgun (WGS) entry which is preliminary data.</text>
</comment>
<feature type="domain" description="C2" evidence="3">
    <location>
        <begin position="668"/>
        <end position="803"/>
    </location>
</feature>
<comment type="similarity">
    <text evidence="1">Belongs to the synaptotagmin family.</text>
</comment>
<dbReference type="CDD" id="cd08408">
    <property type="entry name" value="C2B_Synaptotagmin-14_16"/>
    <property type="match status" value="1"/>
</dbReference>
<keyword evidence="5" id="KW-1185">Reference proteome</keyword>
<name>A0A9Q1FDT3_SYNKA</name>
<feature type="compositionally biased region" description="Basic and acidic residues" evidence="2">
    <location>
        <begin position="83"/>
        <end position="94"/>
    </location>
</feature>
<dbReference type="Gene3D" id="2.60.40.150">
    <property type="entry name" value="C2 domain"/>
    <property type="match status" value="2"/>
</dbReference>
<feature type="compositionally biased region" description="Basic and acidic residues" evidence="2">
    <location>
        <begin position="414"/>
        <end position="448"/>
    </location>
</feature>
<dbReference type="SUPFAM" id="SSF49562">
    <property type="entry name" value="C2 domain (Calcium/lipid-binding domain, CaLB)"/>
    <property type="match status" value="2"/>
</dbReference>
<dbReference type="PROSITE" id="PS50004">
    <property type="entry name" value="C2"/>
    <property type="match status" value="2"/>
</dbReference>
<dbReference type="Proteomes" id="UP001152622">
    <property type="component" value="Chromosome 6"/>
</dbReference>
<dbReference type="EMBL" id="JAINUF010000006">
    <property type="protein sequence ID" value="KAJ8356195.1"/>
    <property type="molecule type" value="Genomic_DNA"/>
</dbReference>
<feature type="compositionally biased region" description="Basic and acidic residues" evidence="2">
    <location>
        <begin position="119"/>
        <end position="134"/>
    </location>
</feature>
<dbReference type="PANTHER" id="PTHR46129:SF1">
    <property type="entry name" value="SYNAPTOTAGMIN XIVB ISOFORM X1"/>
    <property type="match status" value="1"/>
</dbReference>
<dbReference type="CDD" id="cd08389">
    <property type="entry name" value="C2A_Synaptotagmin-14_16"/>
    <property type="match status" value="1"/>
</dbReference>
<protein>
    <recommendedName>
        <fullName evidence="3">C2 domain-containing protein</fullName>
    </recommendedName>
</protein>
<feature type="compositionally biased region" description="Polar residues" evidence="2">
    <location>
        <begin position="99"/>
        <end position="109"/>
    </location>
</feature>